<accession>A0A1V0U4F1</accession>
<keyword evidence="1" id="KW-0723">Serine/threonine-protein kinase</keyword>
<evidence type="ECO:0000259" key="2">
    <source>
        <dbReference type="Pfam" id="PF13581"/>
    </source>
</evidence>
<dbReference type="PANTHER" id="PTHR35526:SF3">
    <property type="entry name" value="ANTI-SIGMA-F FACTOR RSBW"/>
    <property type="match status" value="1"/>
</dbReference>
<dbReference type="Proteomes" id="UP000192726">
    <property type="component" value="Chromosome"/>
</dbReference>
<protein>
    <submittedName>
        <fullName evidence="3">ATP-binding protein</fullName>
    </submittedName>
</protein>
<dbReference type="AlphaFoldDB" id="A0A1V0U4F1"/>
<dbReference type="GO" id="GO:0004674">
    <property type="term" value="F:protein serine/threonine kinase activity"/>
    <property type="evidence" value="ECO:0007669"/>
    <property type="project" value="UniProtKB-KW"/>
</dbReference>
<dbReference type="OrthoDB" id="4225986at2"/>
<evidence type="ECO:0000256" key="1">
    <source>
        <dbReference type="ARBA" id="ARBA00022527"/>
    </source>
</evidence>
<gene>
    <name evidence="3" type="ORF">B1H19_31185</name>
</gene>
<keyword evidence="4" id="KW-1185">Reference proteome</keyword>
<dbReference type="Gene3D" id="3.30.565.10">
    <property type="entry name" value="Histidine kinase-like ATPase, C-terminal domain"/>
    <property type="match status" value="1"/>
</dbReference>
<evidence type="ECO:0000313" key="4">
    <source>
        <dbReference type="Proteomes" id="UP000192726"/>
    </source>
</evidence>
<sequence length="136" mass="14138">MRRHVFTVPVQPGAVRVARREAAAKLAEFGIAPKSLLSDVALLVVSELVVNVLRHAADRSPTADVGVTVGAGQLVIGVADRDPRIPDVEGDALGTGLRIIAELTARYDGTLTVEPDLASPGKDVIARFVIPDAAAG</sequence>
<dbReference type="InterPro" id="IPR003594">
    <property type="entry name" value="HATPase_dom"/>
</dbReference>
<dbReference type="CDD" id="cd16936">
    <property type="entry name" value="HATPase_RsbW-like"/>
    <property type="match status" value="1"/>
</dbReference>
<dbReference type="SUPFAM" id="SSF55874">
    <property type="entry name" value="ATPase domain of HSP90 chaperone/DNA topoisomerase II/histidine kinase"/>
    <property type="match status" value="1"/>
</dbReference>
<keyword evidence="3" id="KW-0067">ATP-binding</keyword>
<organism evidence="3 4">
    <name type="scientific">Streptomyces gilvosporeus</name>
    <dbReference type="NCBI Taxonomy" id="553510"/>
    <lineage>
        <taxon>Bacteria</taxon>
        <taxon>Bacillati</taxon>
        <taxon>Actinomycetota</taxon>
        <taxon>Actinomycetes</taxon>
        <taxon>Kitasatosporales</taxon>
        <taxon>Streptomycetaceae</taxon>
        <taxon>Streptomyces</taxon>
    </lineage>
</organism>
<keyword evidence="3" id="KW-0547">Nucleotide-binding</keyword>
<proteinExistence type="predicted"/>
<keyword evidence="1" id="KW-0808">Transferase</keyword>
<dbReference type="GO" id="GO:0005524">
    <property type="term" value="F:ATP binding"/>
    <property type="evidence" value="ECO:0007669"/>
    <property type="project" value="UniProtKB-KW"/>
</dbReference>
<evidence type="ECO:0000313" key="3">
    <source>
        <dbReference type="EMBL" id="ARF59812.1"/>
    </source>
</evidence>
<dbReference type="KEGG" id="sgv:B1H19_31185"/>
<dbReference type="PANTHER" id="PTHR35526">
    <property type="entry name" value="ANTI-SIGMA-F FACTOR RSBW-RELATED"/>
    <property type="match status" value="1"/>
</dbReference>
<name>A0A1V0U4F1_9ACTN</name>
<dbReference type="STRING" id="553510.B1H19_31185"/>
<feature type="domain" description="Histidine kinase/HSP90-like ATPase" evidence="2">
    <location>
        <begin position="9"/>
        <end position="107"/>
    </location>
</feature>
<dbReference type="InterPro" id="IPR050267">
    <property type="entry name" value="Anti-sigma-factor_SerPK"/>
</dbReference>
<reference evidence="3 4" key="1">
    <citation type="submission" date="2017-04" db="EMBL/GenBank/DDBJ databases">
        <title>Complete Genome Sequence of Streptomyces gilvosporeus F607, a Capable Producer of Natamycin.</title>
        <authorList>
            <person name="Zong G."/>
            <person name="Zhong C."/>
            <person name="Fu J."/>
            <person name="Qin R."/>
            <person name="Cao G."/>
        </authorList>
    </citation>
    <scope>NUCLEOTIDE SEQUENCE [LARGE SCALE GENOMIC DNA]</scope>
    <source>
        <strain evidence="3 4">F607</strain>
    </source>
</reference>
<dbReference type="InterPro" id="IPR036890">
    <property type="entry name" value="HATPase_C_sf"/>
</dbReference>
<dbReference type="EMBL" id="CP020569">
    <property type="protein sequence ID" value="ARF59812.1"/>
    <property type="molecule type" value="Genomic_DNA"/>
</dbReference>
<dbReference type="Pfam" id="PF13581">
    <property type="entry name" value="HATPase_c_2"/>
    <property type="match status" value="1"/>
</dbReference>
<keyword evidence="1" id="KW-0418">Kinase</keyword>